<dbReference type="AlphaFoldDB" id="A0A0K1QB56"/>
<keyword evidence="5" id="KW-1185">Reference proteome</keyword>
<dbReference type="STRING" id="1391654.AKJ09_09560"/>
<evidence type="ECO:0000313" key="5">
    <source>
        <dbReference type="Proteomes" id="UP000064967"/>
    </source>
</evidence>
<dbReference type="SUPFAM" id="SSF56317">
    <property type="entry name" value="Carbon-nitrogen hydrolase"/>
    <property type="match status" value="1"/>
</dbReference>
<evidence type="ECO:0000256" key="1">
    <source>
        <dbReference type="ARBA" id="ARBA00010613"/>
    </source>
</evidence>
<sequence>MNVAVIQLSSQDDVEANLGRARALIADAARAGAELVALPENFAFMGDETKKREIAETVGDGRGGAMGPIVSSLVAAAEESRVSIVAGGMPEASGDRERPFNTSLLIAPGQGVVARYRKIHLFDVDLPDGTNLLESGATSAGAEPTIAEVAGRAGVPVTLGMTICYDVRFPELYRRLVDRGARIVTVPAAFTVPTGKDHWHVLLRARAIENQVFVLAPAQHGKHPRGRQTYGKSLIVDPWGDVLAQAAEGEGFALARLDFAAQDRVRAALPCLSHRRL</sequence>
<keyword evidence="2" id="KW-0378">Hydrolase</keyword>
<reference evidence="4 5" key="1">
    <citation type="submission" date="2015-08" db="EMBL/GenBank/DDBJ databases">
        <authorList>
            <person name="Babu N.S."/>
            <person name="Beckwith C.J."/>
            <person name="Beseler K.G."/>
            <person name="Brison A."/>
            <person name="Carone J.V."/>
            <person name="Caskin T.P."/>
            <person name="Diamond M."/>
            <person name="Durham M.E."/>
            <person name="Foxe J.M."/>
            <person name="Go M."/>
            <person name="Henderson B.A."/>
            <person name="Jones I.B."/>
            <person name="McGettigan J.A."/>
            <person name="Micheletti S.J."/>
            <person name="Nasrallah M.E."/>
            <person name="Ortiz D."/>
            <person name="Piller C.R."/>
            <person name="Privatt S.R."/>
            <person name="Schneider S.L."/>
            <person name="Sharp S."/>
            <person name="Smith T.C."/>
            <person name="Stanton J.D."/>
            <person name="Ullery H.E."/>
            <person name="Wilson R.J."/>
            <person name="Serrano M.G."/>
            <person name="Buck G."/>
            <person name="Lee V."/>
            <person name="Wang Y."/>
            <person name="Carvalho R."/>
            <person name="Voegtly L."/>
            <person name="Shi R."/>
            <person name="Duckworth R."/>
            <person name="Johnson A."/>
            <person name="Loviza R."/>
            <person name="Walstead R."/>
            <person name="Shah Z."/>
            <person name="Kiflezghi M."/>
            <person name="Wade K."/>
            <person name="Ball S.L."/>
            <person name="Bradley K.W."/>
            <person name="Asai D.J."/>
            <person name="Bowman C.A."/>
            <person name="Russell D.A."/>
            <person name="Pope W.H."/>
            <person name="Jacobs-Sera D."/>
            <person name="Hendrix R.W."/>
            <person name="Hatfull G.F."/>
        </authorList>
    </citation>
    <scope>NUCLEOTIDE SEQUENCE [LARGE SCALE GENOMIC DNA]</scope>
    <source>
        <strain evidence="4 5">DSM 27648</strain>
    </source>
</reference>
<dbReference type="Gene3D" id="3.60.110.10">
    <property type="entry name" value="Carbon-nitrogen hydrolase"/>
    <property type="match status" value="1"/>
</dbReference>
<dbReference type="InterPro" id="IPR001110">
    <property type="entry name" value="UPF0012_CS"/>
</dbReference>
<dbReference type="OrthoDB" id="9811121at2"/>
<feature type="domain" description="CN hydrolase" evidence="3">
    <location>
        <begin position="1"/>
        <end position="259"/>
    </location>
</feature>
<comment type="similarity">
    <text evidence="1">Belongs to the carbon-nitrogen hydrolase superfamily. NIT1/NIT2 family.</text>
</comment>
<dbReference type="InterPro" id="IPR045254">
    <property type="entry name" value="Nit1/2_C-N_Hydrolase"/>
</dbReference>
<accession>A0A0K1QB56</accession>
<name>A0A0K1QB56_9BACT</name>
<dbReference type="KEGG" id="llu:AKJ09_09560"/>
<dbReference type="InterPro" id="IPR036526">
    <property type="entry name" value="C-N_Hydrolase_sf"/>
</dbReference>
<dbReference type="RefSeq" id="WP_146653753.1">
    <property type="nucleotide sequence ID" value="NZ_CP012333.1"/>
</dbReference>
<dbReference type="PANTHER" id="PTHR23088:SF27">
    <property type="entry name" value="DEAMINATED GLUTATHIONE AMIDASE"/>
    <property type="match status" value="1"/>
</dbReference>
<dbReference type="PROSITE" id="PS01227">
    <property type="entry name" value="UPF0012"/>
    <property type="match status" value="1"/>
</dbReference>
<evidence type="ECO:0000256" key="2">
    <source>
        <dbReference type="ARBA" id="ARBA00022801"/>
    </source>
</evidence>
<dbReference type="Pfam" id="PF00795">
    <property type="entry name" value="CN_hydrolase"/>
    <property type="match status" value="1"/>
</dbReference>
<dbReference type="CDD" id="cd07572">
    <property type="entry name" value="nit"/>
    <property type="match status" value="1"/>
</dbReference>
<evidence type="ECO:0000313" key="4">
    <source>
        <dbReference type="EMBL" id="AKV02897.1"/>
    </source>
</evidence>
<dbReference type="Proteomes" id="UP000064967">
    <property type="component" value="Chromosome"/>
</dbReference>
<dbReference type="GO" id="GO:0016811">
    <property type="term" value="F:hydrolase activity, acting on carbon-nitrogen (but not peptide) bonds, in linear amides"/>
    <property type="evidence" value="ECO:0007669"/>
    <property type="project" value="InterPro"/>
</dbReference>
<proteinExistence type="inferred from homology"/>
<dbReference type="InterPro" id="IPR003010">
    <property type="entry name" value="C-N_Hydrolase"/>
</dbReference>
<organism evidence="4 5">
    <name type="scientific">Labilithrix luteola</name>
    <dbReference type="NCBI Taxonomy" id="1391654"/>
    <lineage>
        <taxon>Bacteria</taxon>
        <taxon>Pseudomonadati</taxon>
        <taxon>Myxococcota</taxon>
        <taxon>Polyangia</taxon>
        <taxon>Polyangiales</taxon>
        <taxon>Labilitrichaceae</taxon>
        <taxon>Labilithrix</taxon>
    </lineage>
</organism>
<protein>
    <submittedName>
        <fullName evidence="4">Aliphatic amidase AmiE</fullName>
    </submittedName>
</protein>
<dbReference type="PANTHER" id="PTHR23088">
    <property type="entry name" value="NITRILASE-RELATED"/>
    <property type="match status" value="1"/>
</dbReference>
<gene>
    <name evidence="4" type="ORF">AKJ09_09560</name>
</gene>
<dbReference type="EMBL" id="CP012333">
    <property type="protein sequence ID" value="AKV02897.1"/>
    <property type="molecule type" value="Genomic_DNA"/>
</dbReference>
<dbReference type="PROSITE" id="PS50263">
    <property type="entry name" value="CN_HYDROLASE"/>
    <property type="match status" value="1"/>
</dbReference>
<evidence type="ECO:0000259" key="3">
    <source>
        <dbReference type="PROSITE" id="PS50263"/>
    </source>
</evidence>